<dbReference type="AlphaFoldDB" id="A0A9D7S7Z6"/>
<comment type="caution">
    <text evidence="1">The sequence shown here is derived from an EMBL/GenBank/DDBJ whole genome shotgun (WGS) entry which is preliminary data.</text>
</comment>
<reference evidence="1 2" key="1">
    <citation type="submission" date="2020-10" db="EMBL/GenBank/DDBJ databases">
        <title>Connecting structure to function with the recovery of over 1000 high-quality activated sludge metagenome-assembled genomes encoding full-length rRNA genes using long-read sequencing.</title>
        <authorList>
            <person name="Singleton C.M."/>
            <person name="Petriglieri F."/>
            <person name="Kristensen J.M."/>
            <person name="Kirkegaard R.H."/>
            <person name="Michaelsen T.Y."/>
            <person name="Andersen M.H."/>
            <person name="Karst S.M."/>
            <person name="Dueholm M.S."/>
            <person name="Nielsen P.H."/>
            <person name="Albertsen M."/>
        </authorList>
    </citation>
    <scope>NUCLEOTIDE SEQUENCE [LARGE SCALE GENOMIC DNA]</scope>
    <source>
        <strain evidence="1">Ribe_18-Q3-R11-54_BAT3C.373</strain>
    </source>
</reference>
<dbReference type="Proteomes" id="UP000808349">
    <property type="component" value="Unassembled WGS sequence"/>
</dbReference>
<name>A0A9D7S7Z6_9BACT</name>
<protein>
    <submittedName>
        <fullName evidence="1">Uncharacterized protein</fullName>
    </submittedName>
</protein>
<evidence type="ECO:0000313" key="2">
    <source>
        <dbReference type="Proteomes" id="UP000808349"/>
    </source>
</evidence>
<dbReference type="EMBL" id="JADKFW010000004">
    <property type="protein sequence ID" value="MBK9716825.1"/>
    <property type="molecule type" value="Genomic_DNA"/>
</dbReference>
<sequence length="268" mass="31822">MNYKEYLIVKRDGTILRRIFLNVFDPRLREQLIFIHYITRRTKFFADSPIGFNIISRDDPWDYKIELSTNENLNIEITSISDNHWNFEMLKSEERLGLQSNKNEIPFHELKKLNKLFPDQNVDSLIKDYEKQNIAKTAMVPNPFYEKSTLTLGRIDYPKNKLSIIIDNVIIEKEKKKHSDKINSVLIIDNRTFTMEIDDFRNAFEELGNRFQESPFKEIWLYTGYYSANDGNEAEYNFIPLKISKVQEKKLLKMVNEIGNKKNGIIYT</sequence>
<accession>A0A9D7S7Z6</accession>
<gene>
    <name evidence="1" type="ORF">IPO85_04795</name>
</gene>
<organism evidence="1 2">
    <name type="scientific">Candidatus Defluviibacterium haderslevense</name>
    <dbReference type="NCBI Taxonomy" id="2981993"/>
    <lineage>
        <taxon>Bacteria</taxon>
        <taxon>Pseudomonadati</taxon>
        <taxon>Bacteroidota</taxon>
        <taxon>Saprospiria</taxon>
        <taxon>Saprospirales</taxon>
        <taxon>Saprospiraceae</taxon>
        <taxon>Candidatus Defluviibacterium</taxon>
    </lineage>
</organism>
<proteinExistence type="predicted"/>
<evidence type="ECO:0000313" key="1">
    <source>
        <dbReference type="EMBL" id="MBK9716825.1"/>
    </source>
</evidence>